<protein>
    <submittedName>
        <fullName evidence="1">Uncharacterized protein</fullName>
    </submittedName>
</protein>
<name>A0A329UJ49_9FIRM</name>
<sequence length="71" mass="8256">MNIKMYMVKVSYEQKPFRREVMRTYGASGRLSSQESPWQNGFVCIKRNRCIEQEPAGAPIFYVSLFNLTAT</sequence>
<accession>A0A329UJ49</accession>
<gene>
    <name evidence="1" type="ORF">C4N23_07875</name>
</gene>
<evidence type="ECO:0000313" key="2">
    <source>
        <dbReference type="Proteomes" id="UP000250429"/>
    </source>
</evidence>
<proteinExistence type="predicted"/>
<comment type="caution">
    <text evidence="1">The sequence shown here is derived from an EMBL/GenBank/DDBJ whole genome shotgun (WGS) entry which is preliminary data.</text>
</comment>
<dbReference type="Proteomes" id="UP000250429">
    <property type="component" value="Unassembled WGS sequence"/>
</dbReference>
<keyword evidence="2" id="KW-1185">Reference proteome</keyword>
<evidence type="ECO:0000313" key="1">
    <source>
        <dbReference type="EMBL" id="RAW60994.1"/>
    </source>
</evidence>
<dbReference type="EMBL" id="PRLC01000010">
    <property type="protein sequence ID" value="RAW60994.1"/>
    <property type="molecule type" value="Genomic_DNA"/>
</dbReference>
<reference evidence="1 2" key="1">
    <citation type="submission" date="2018-02" db="EMBL/GenBank/DDBJ databases">
        <title>Complete genome sequencing of Faecalibacterium prausnitzii strains isolated from the human gut.</title>
        <authorList>
            <person name="Fitzgerald B.C."/>
            <person name="Shkoporov A.N."/>
            <person name="Ross P.R."/>
            <person name="Hill C."/>
        </authorList>
    </citation>
    <scope>NUCLEOTIDE SEQUENCE [LARGE SCALE GENOMIC DNA]</scope>
    <source>
        <strain evidence="1 2">APC922/41-1</strain>
    </source>
</reference>
<organism evidence="1 2">
    <name type="scientific">Faecalibacterium hattorii</name>
    <dbReference type="NCBI Taxonomy" id="2935520"/>
    <lineage>
        <taxon>Bacteria</taxon>
        <taxon>Bacillati</taxon>
        <taxon>Bacillota</taxon>
        <taxon>Clostridia</taxon>
        <taxon>Eubacteriales</taxon>
        <taxon>Oscillospiraceae</taxon>
        <taxon>Faecalibacterium</taxon>
    </lineage>
</organism>
<dbReference type="AlphaFoldDB" id="A0A329UJ49"/>